<protein>
    <submittedName>
        <fullName evidence="3">Uncharacterized protein</fullName>
    </submittedName>
</protein>
<keyword evidence="1" id="KW-0175">Coiled coil</keyword>
<evidence type="ECO:0000256" key="2">
    <source>
        <dbReference type="SAM" id="MobiDB-lite"/>
    </source>
</evidence>
<name>A0AAW6HQN6_9MOLU</name>
<feature type="coiled-coil region" evidence="1">
    <location>
        <begin position="548"/>
        <end position="611"/>
    </location>
</feature>
<dbReference type="EMBL" id="JAJHZP010000013">
    <property type="protein sequence ID" value="MDC4183353.1"/>
    <property type="molecule type" value="Genomic_DNA"/>
</dbReference>
<feature type="region of interest" description="Disordered" evidence="2">
    <location>
        <begin position="1"/>
        <end position="32"/>
    </location>
</feature>
<evidence type="ECO:0000256" key="1">
    <source>
        <dbReference type="SAM" id="Coils"/>
    </source>
</evidence>
<evidence type="ECO:0000313" key="3">
    <source>
        <dbReference type="EMBL" id="MDC4183353.1"/>
    </source>
</evidence>
<reference evidence="3" key="1">
    <citation type="submission" date="2021-11" db="EMBL/GenBank/DDBJ databases">
        <title>Description of Mycoplasma bradburyaesp. nov.from sea birds: a tribute to a great mycoplasmologist.</title>
        <authorList>
            <person name="Ramirez A.S."/>
            <person name="Poveda C."/>
            <person name="Suarez-Perez A."/>
            <person name="Rosales R.S."/>
            <person name="Dijkman R."/>
            <person name="Feberwee A."/>
            <person name="Spergser J."/>
            <person name="Szostak M.P."/>
            <person name="Ressel L."/>
            <person name="Calabuig P."/>
            <person name="Catania S."/>
            <person name="Gobbo F."/>
            <person name="Timofte D."/>
            <person name="Poveda J.B."/>
        </authorList>
    </citation>
    <scope>NUCLEOTIDE SEQUENCE</scope>
    <source>
        <strain evidence="3">T264</strain>
    </source>
</reference>
<dbReference type="Proteomes" id="UP001216384">
    <property type="component" value="Unassembled WGS sequence"/>
</dbReference>
<gene>
    <name evidence="3" type="ORF">LNO71_01685</name>
</gene>
<comment type="caution">
    <text evidence="3">The sequence shown here is derived from an EMBL/GenBank/DDBJ whole genome shotgun (WGS) entry which is preliminary data.</text>
</comment>
<evidence type="ECO:0000313" key="4">
    <source>
        <dbReference type="Proteomes" id="UP001216384"/>
    </source>
</evidence>
<accession>A0AAW6HQN6</accession>
<sequence length="1006" mass="116640">MARTKKNKTENKKTKKRAKKEQQEVGVAKNLANNQPELLNVKVESEFEQEDDLDFSNKSILNDENIIFSGEIRTNKSHLKNKYFDSVLDEEDLLQAEFDEIKLKSKKSLLTKKKKKEDRTAQAIKESISKRFDGFFDETDQSLITDTIYDGDYKEQEEKDIIEQAKNFSTASDIIEEIIYNSEKRQPINNKEEDVIEGEIKSLDQLPENLTDLNIEELTELEELSVNNLAFDNEKEFNELQLNKESVVYDAIPADEVEEKKDVYEPNIHLNIQQPLEINEELVIQSEVIQEVKTITEPNIQNEVISEPVVINQPVVELSSESLINLSDANIHKPNVESILPLIEQKVIEISEYPVLSPEVLEVTNLPEVNVDLINDEVIKIDVVDLSENQTNSQEVYKPSYQSISETIDYSVDLNHTIDIELEGVNIDKEVIHINQTSNKLEEKTHKDDSIIHYQVIEDSVKEKELYVDVNKMNSALNSELKSITKKKKSLDELEVIPAVVVHRTNKKSLDELEVIPAITMNNNFVKQEVINIPENDFRTFDNSVNEEVSKQKSIQELEASLSQIENEIKDSGINIENVEIILDANIVSDIESIKQNKRELLVETDNLVNEIVLDIQEETFKIELDKLNEELTDQTIYPIQKRELNWKFKEDNTQYDMLSFDCESYNNIIKEQNELKMVADWMDYSSSPLIKIKPESVIQQDLETVSVKFKPNYKKLDSELLDDRIYPVNNNDLNWDLKELDVKYNYIDFEFESYNSIIKEQTEFKMFCKKAIDYSKAPIIRVLDESTKLVDDTIELNNSETFASSKTELPKSNLEVIETTEWETVDNNSTIDFHSLINKKFDTPKYYLENKHSSNTEEIELNESNFEGIDENILELIKEQKRIIKDRLISEDNFNSEKFSKALTEKLREETSKIIIKNIAKQYNNINDINSYKKPLVSTEIKTINPFVNKSLKDKLINSQDLRLVNKANKKTPAKSILNDLKDFKFRGPNLIYKENEPKKLTSSK</sequence>
<organism evidence="3 4">
    <name type="scientific">Mycoplasma bradburyae</name>
    <dbReference type="NCBI Taxonomy" id="2963128"/>
    <lineage>
        <taxon>Bacteria</taxon>
        <taxon>Bacillati</taxon>
        <taxon>Mycoplasmatota</taxon>
        <taxon>Mollicutes</taxon>
        <taxon>Mycoplasmataceae</taxon>
        <taxon>Mycoplasma</taxon>
    </lineage>
</organism>
<proteinExistence type="predicted"/>
<dbReference type="AlphaFoldDB" id="A0AAW6HQN6"/>
<dbReference type="RefSeq" id="WP_272403965.1">
    <property type="nucleotide sequence ID" value="NZ_JAJHZP010000013.1"/>
</dbReference>